<proteinExistence type="predicted"/>
<reference evidence="2 3" key="1">
    <citation type="journal article" date="2013" name="Genome Biol. Evol.">
        <title>Genomes of Stigonematalean cyanobacteria (subsection V) and the evolution of oxygenic photosynthesis from prokaryotes to plastids.</title>
        <authorList>
            <person name="Dagan T."/>
            <person name="Roettger M."/>
            <person name="Stucken K."/>
            <person name="Landan G."/>
            <person name="Koch R."/>
            <person name="Major P."/>
            <person name="Gould S.B."/>
            <person name="Goremykin V.V."/>
            <person name="Rippka R."/>
            <person name="Tandeau de Marsac N."/>
            <person name="Gugger M."/>
            <person name="Lockhart P.J."/>
            <person name="Allen J.F."/>
            <person name="Brune I."/>
            <person name="Maus I."/>
            <person name="Puhler A."/>
            <person name="Martin W.F."/>
        </authorList>
    </citation>
    <scope>NUCLEOTIDE SEQUENCE [LARGE SCALE GENOMIC DNA]</scope>
    <source>
        <strain evidence="2 3">PCC 7110</strain>
    </source>
</reference>
<dbReference type="OrthoDB" id="465955at2"/>
<protein>
    <submittedName>
        <fullName evidence="2">Uncharacterized protein</fullName>
    </submittedName>
</protein>
<dbReference type="Proteomes" id="UP000076925">
    <property type="component" value="Unassembled WGS sequence"/>
</dbReference>
<keyword evidence="1" id="KW-0812">Transmembrane</keyword>
<name>A0A139WYI7_9CYAN</name>
<sequence>MEPQHLSTLTLSLASQDVRRVLDKQKEERQILLTMQPEEYQLQMIVNLVETYNANKQPLNDISLSLFYAAGVTWGLALVALLHVVAVYFIPNLQQNL</sequence>
<accession>A0A139WYI7</accession>
<gene>
    <name evidence="2" type="ORF">WA1_46310</name>
</gene>
<feature type="transmembrane region" description="Helical" evidence="1">
    <location>
        <begin position="66"/>
        <end position="90"/>
    </location>
</feature>
<keyword evidence="1" id="KW-1133">Transmembrane helix</keyword>
<dbReference type="EMBL" id="ANNX02000047">
    <property type="protein sequence ID" value="KYC37519.1"/>
    <property type="molecule type" value="Genomic_DNA"/>
</dbReference>
<dbReference type="RefSeq" id="WP_026134819.1">
    <property type="nucleotide sequence ID" value="NZ_KQ976354.1"/>
</dbReference>
<keyword evidence="3" id="KW-1185">Reference proteome</keyword>
<organism evidence="2 3">
    <name type="scientific">Scytonema hofmannii PCC 7110</name>
    <dbReference type="NCBI Taxonomy" id="128403"/>
    <lineage>
        <taxon>Bacteria</taxon>
        <taxon>Bacillati</taxon>
        <taxon>Cyanobacteriota</taxon>
        <taxon>Cyanophyceae</taxon>
        <taxon>Nostocales</taxon>
        <taxon>Scytonemataceae</taxon>
        <taxon>Scytonema</taxon>
    </lineage>
</organism>
<dbReference type="AlphaFoldDB" id="A0A139WYI7"/>
<keyword evidence="1" id="KW-0472">Membrane</keyword>
<evidence type="ECO:0000313" key="2">
    <source>
        <dbReference type="EMBL" id="KYC37519.1"/>
    </source>
</evidence>
<evidence type="ECO:0000313" key="3">
    <source>
        <dbReference type="Proteomes" id="UP000076925"/>
    </source>
</evidence>
<evidence type="ECO:0000256" key="1">
    <source>
        <dbReference type="SAM" id="Phobius"/>
    </source>
</evidence>
<dbReference type="STRING" id="128403.WA1_46310"/>
<comment type="caution">
    <text evidence="2">The sequence shown here is derived from an EMBL/GenBank/DDBJ whole genome shotgun (WGS) entry which is preliminary data.</text>
</comment>